<gene>
    <name evidence="1" type="ORF">EHT87_28735</name>
</gene>
<dbReference type="InterPro" id="IPR007263">
    <property type="entry name" value="DCC1-like"/>
</dbReference>
<evidence type="ECO:0000313" key="1">
    <source>
        <dbReference type="EMBL" id="RRB10231.1"/>
    </source>
</evidence>
<dbReference type="GO" id="GO:0015035">
    <property type="term" value="F:protein-disulfide reductase activity"/>
    <property type="evidence" value="ECO:0007669"/>
    <property type="project" value="InterPro"/>
</dbReference>
<accession>A0A3P1CA77</accession>
<dbReference type="PANTHER" id="PTHR33639">
    <property type="entry name" value="THIOL-DISULFIDE OXIDOREDUCTASE DCC"/>
    <property type="match status" value="1"/>
</dbReference>
<comment type="caution">
    <text evidence="1">The sequence shown here is derived from an EMBL/GenBank/DDBJ whole genome shotgun (WGS) entry which is preliminary data.</text>
</comment>
<protein>
    <submittedName>
        <fullName evidence="1">Thiol-disulfide oxidoreductase DCC family protein</fullName>
    </submittedName>
</protein>
<proteinExistence type="predicted"/>
<name>A0A3P1CA77_9BACT</name>
<dbReference type="RefSeq" id="WP_124910244.1">
    <property type="nucleotide sequence ID" value="NZ_RQJP01000007.1"/>
</dbReference>
<sequence>MEIIVFDGVCTLCNSAVNFIIDHDPQNRFRFVALQSKTGRELLSRYPPAGGPVDSIVLIKEGRSYVKSDAALAIARQLSGAWPGLAVFRILPRFLRDFGYDLIARNRYRFFGREDACRIPTPALKARFLE</sequence>
<reference evidence="1 2" key="1">
    <citation type="submission" date="2018-11" db="EMBL/GenBank/DDBJ databases">
        <authorList>
            <person name="Zhou Z."/>
            <person name="Wang G."/>
        </authorList>
    </citation>
    <scope>NUCLEOTIDE SEQUENCE [LARGE SCALE GENOMIC DNA]</scope>
    <source>
        <strain evidence="1 2">KCTC42998</strain>
    </source>
</reference>
<dbReference type="Proteomes" id="UP000274271">
    <property type="component" value="Unassembled WGS sequence"/>
</dbReference>
<keyword evidence="2" id="KW-1185">Reference proteome</keyword>
<dbReference type="EMBL" id="RQJP01000007">
    <property type="protein sequence ID" value="RRB10231.1"/>
    <property type="molecule type" value="Genomic_DNA"/>
</dbReference>
<dbReference type="Pfam" id="PF04134">
    <property type="entry name" value="DCC1-like"/>
    <property type="match status" value="1"/>
</dbReference>
<dbReference type="PANTHER" id="PTHR33639:SF2">
    <property type="entry name" value="DUF393 DOMAIN-CONTAINING PROTEIN"/>
    <property type="match status" value="1"/>
</dbReference>
<dbReference type="InterPro" id="IPR052927">
    <property type="entry name" value="DCC_oxidoreductase"/>
</dbReference>
<dbReference type="AlphaFoldDB" id="A0A3P1CA77"/>
<organism evidence="1 2">
    <name type="scientific">Larkinella knui</name>
    <dbReference type="NCBI Taxonomy" id="2025310"/>
    <lineage>
        <taxon>Bacteria</taxon>
        <taxon>Pseudomonadati</taxon>
        <taxon>Bacteroidota</taxon>
        <taxon>Cytophagia</taxon>
        <taxon>Cytophagales</taxon>
        <taxon>Spirosomataceae</taxon>
        <taxon>Larkinella</taxon>
    </lineage>
</organism>
<dbReference type="OrthoDB" id="9785438at2"/>
<evidence type="ECO:0000313" key="2">
    <source>
        <dbReference type="Proteomes" id="UP000274271"/>
    </source>
</evidence>